<dbReference type="Gene3D" id="2.60.120.10">
    <property type="entry name" value="Jelly Rolls"/>
    <property type="match status" value="1"/>
</dbReference>
<evidence type="ECO:0000259" key="1">
    <source>
        <dbReference type="Pfam" id="PF07883"/>
    </source>
</evidence>
<dbReference type="InterPro" id="IPR014710">
    <property type="entry name" value="RmlC-like_jellyroll"/>
</dbReference>
<name>A0A645IMC7_9ZZZZ</name>
<dbReference type="CDD" id="cd20295">
    <property type="entry name" value="cupin_Pac13-like"/>
    <property type="match status" value="1"/>
</dbReference>
<reference evidence="2" key="1">
    <citation type="submission" date="2019-08" db="EMBL/GenBank/DDBJ databases">
        <authorList>
            <person name="Kucharzyk K."/>
            <person name="Murdoch R.W."/>
            <person name="Higgins S."/>
            <person name="Loffler F."/>
        </authorList>
    </citation>
    <scope>NUCLEOTIDE SEQUENCE</scope>
</reference>
<protein>
    <recommendedName>
        <fullName evidence="1">Cupin type-2 domain-containing protein</fullName>
    </recommendedName>
</protein>
<accession>A0A645IMC7</accession>
<dbReference type="InterPro" id="IPR013096">
    <property type="entry name" value="Cupin_2"/>
</dbReference>
<dbReference type="InterPro" id="IPR011051">
    <property type="entry name" value="RmlC_Cupin_sf"/>
</dbReference>
<dbReference type="SUPFAM" id="SSF51182">
    <property type="entry name" value="RmlC-like cupins"/>
    <property type="match status" value="1"/>
</dbReference>
<proteinExistence type="predicted"/>
<dbReference type="Pfam" id="PF07883">
    <property type="entry name" value="Cupin_2"/>
    <property type="match status" value="1"/>
</dbReference>
<evidence type="ECO:0000313" key="2">
    <source>
        <dbReference type="EMBL" id="MPN49464.1"/>
    </source>
</evidence>
<dbReference type="EMBL" id="VSSQ01112750">
    <property type="protein sequence ID" value="MPN49464.1"/>
    <property type="molecule type" value="Genomic_DNA"/>
</dbReference>
<sequence length="116" mass="13266">MTSEKRYFIADLTEIVPVPCPCGMTSRAFIAESGNRTSFHVVDIKKDAEKHYHKNHLEIYYVLEGTGWIEVDDEIIPLSPGKAVLIQEFCRHRAIGKLKIANVSIPAYDPEDEWFD</sequence>
<dbReference type="AlphaFoldDB" id="A0A645IMC7"/>
<comment type="caution">
    <text evidence="2">The sequence shown here is derived from an EMBL/GenBank/DDBJ whole genome shotgun (WGS) entry which is preliminary data.</text>
</comment>
<gene>
    <name evidence="2" type="ORF">SDC9_197085</name>
</gene>
<feature type="domain" description="Cupin type-2" evidence="1">
    <location>
        <begin position="47"/>
        <end position="94"/>
    </location>
</feature>
<organism evidence="2">
    <name type="scientific">bioreactor metagenome</name>
    <dbReference type="NCBI Taxonomy" id="1076179"/>
    <lineage>
        <taxon>unclassified sequences</taxon>
        <taxon>metagenomes</taxon>
        <taxon>ecological metagenomes</taxon>
    </lineage>
</organism>